<dbReference type="Gene3D" id="1.20.5.170">
    <property type="match status" value="2"/>
</dbReference>
<feature type="domain" description="BZIP" evidence="8">
    <location>
        <begin position="192"/>
        <end position="255"/>
    </location>
</feature>
<keyword evidence="4" id="KW-0804">Transcription</keyword>
<feature type="compositionally biased region" description="Basic and acidic residues" evidence="7">
    <location>
        <begin position="82"/>
        <end position="91"/>
    </location>
</feature>
<feature type="coiled-coil region" evidence="6">
    <location>
        <begin position="210"/>
        <end position="289"/>
    </location>
</feature>
<dbReference type="GO" id="GO:0005634">
    <property type="term" value="C:nucleus"/>
    <property type="evidence" value="ECO:0007669"/>
    <property type="project" value="UniProtKB-SubCell"/>
</dbReference>
<dbReference type="SMART" id="SM00338">
    <property type="entry name" value="BRLZ"/>
    <property type="match status" value="2"/>
</dbReference>
<feature type="domain" description="BZIP" evidence="8">
    <location>
        <begin position="538"/>
        <end position="601"/>
    </location>
</feature>
<evidence type="ECO:0000256" key="2">
    <source>
        <dbReference type="ARBA" id="ARBA00023015"/>
    </source>
</evidence>
<organism evidence="9 10">
    <name type="scientific">Vigna unguiculata</name>
    <name type="common">Cowpea</name>
    <dbReference type="NCBI Taxonomy" id="3917"/>
    <lineage>
        <taxon>Eukaryota</taxon>
        <taxon>Viridiplantae</taxon>
        <taxon>Streptophyta</taxon>
        <taxon>Embryophyta</taxon>
        <taxon>Tracheophyta</taxon>
        <taxon>Spermatophyta</taxon>
        <taxon>Magnoliopsida</taxon>
        <taxon>eudicotyledons</taxon>
        <taxon>Gunneridae</taxon>
        <taxon>Pentapetalae</taxon>
        <taxon>rosids</taxon>
        <taxon>fabids</taxon>
        <taxon>Fabales</taxon>
        <taxon>Fabaceae</taxon>
        <taxon>Papilionoideae</taxon>
        <taxon>50 kb inversion clade</taxon>
        <taxon>NPAAA clade</taxon>
        <taxon>indigoferoid/millettioid clade</taxon>
        <taxon>Phaseoleae</taxon>
        <taxon>Vigna</taxon>
    </lineage>
</organism>
<evidence type="ECO:0000256" key="5">
    <source>
        <dbReference type="ARBA" id="ARBA00023242"/>
    </source>
</evidence>
<evidence type="ECO:0000256" key="4">
    <source>
        <dbReference type="ARBA" id="ARBA00023163"/>
    </source>
</evidence>
<evidence type="ECO:0000256" key="1">
    <source>
        <dbReference type="ARBA" id="ARBA00004123"/>
    </source>
</evidence>
<feature type="region of interest" description="Disordered" evidence="7">
    <location>
        <begin position="481"/>
        <end position="514"/>
    </location>
</feature>
<evidence type="ECO:0000256" key="3">
    <source>
        <dbReference type="ARBA" id="ARBA00023125"/>
    </source>
</evidence>
<evidence type="ECO:0000313" key="9">
    <source>
        <dbReference type="EMBL" id="QCE01071.1"/>
    </source>
</evidence>
<dbReference type="InterPro" id="IPR046347">
    <property type="entry name" value="bZIP_sf"/>
</dbReference>
<evidence type="ECO:0000259" key="8">
    <source>
        <dbReference type="PROSITE" id="PS50217"/>
    </source>
</evidence>
<feature type="region of interest" description="Disordered" evidence="7">
    <location>
        <begin position="1"/>
        <end position="113"/>
    </location>
</feature>
<dbReference type="EMBL" id="CP039351">
    <property type="protein sequence ID" value="QCE01071.1"/>
    <property type="molecule type" value="Genomic_DNA"/>
</dbReference>
<feature type="coiled-coil region" evidence="6">
    <location>
        <begin position="556"/>
        <end position="635"/>
    </location>
</feature>
<dbReference type="GO" id="GO:0003700">
    <property type="term" value="F:DNA-binding transcription factor activity"/>
    <property type="evidence" value="ECO:0007669"/>
    <property type="project" value="InterPro"/>
</dbReference>
<dbReference type="SUPFAM" id="SSF57959">
    <property type="entry name" value="Leucine zipper domain"/>
    <property type="match status" value="2"/>
</dbReference>
<keyword evidence="6" id="KW-0175">Coiled coil</keyword>
<dbReference type="PANTHER" id="PTHR13690">
    <property type="entry name" value="TRANSCRIPTION FACTOR POSF21-RELATED"/>
    <property type="match status" value="1"/>
</dbReference>
<dbReference type="InterPro" id="IPR044759">
    <property type="entry name" value="bZIP_RF2"/>
</dbReference>
<dbReference type="CDD" id="cd14703">
    <property type="entry name" value="bZIP_plant_RF2"/>
    <property type="match status" value="2"/>
</dbReference>
<dbReference type="Proteomes" id="UP000501690">
    <property type="component" value="Linkage Group LG7"/>
</dbReference>
<dbReference type="GO" id="GO:0003677">
    <property type="term" value="F:DNA binding"/>
    <property type="evidence" value="ECO:0007669"/>
    <property type="project" value="UniProtKB-KW"/>
</dbReference>
<dbReference type="PROSITE" id="PS50217">
    <property type="entry name" value="BZIP"/>
    <property type="match status" value="2"/>
</dbReference>
<dbReference type="PANTHER" id="PTHR13690:SF122">
    <property type="entry name" value="ATBZIP TRANSCRIPTION FACTOR"/>
    <property type="match status" value="1"/>
</dbReference>
<feature type="compositionally biased region" description="Low complexity" evidence="7">
    <location>
        <begin position="29"/>
        <end position="74"/>
    </location>
</feature>
<keyword evidence="3" id="KW-0238">DNA-binding</keyword>
<evidence type="ECO:0000256" key="6">
    <source>
        <dbReference type="SAM" id="Coils"/>
    </source>
</evidence>
<evidence type="ECO:0000256" key="7">
    <source>
        <dbReference type="SAM" id="MobiDB-lite"/>
    </source>
</evidence>
<dbReference type="FunFam" id="1.20.5.170:FF:000009">
    <property type="entry name" value="probable transcription factor PosF21"/>
    <property type="match status" value="2"/>
</dbReference>
<name>A0A4D6MK62_VIGUN</name>
<dbReference type="AlphaFoldDB" id="A0A4D6MK62"/>
<reference evidence="9 10" key="1">
    <citation type="submission" date="2019-04" db="EMBL/GenBank/DDBJ databases">
        <title>An improved genome assembly and genetic linkage map for asparagus bean, Vigna unguiculata ssp. sesquipedialis.</title>
        <authorList>
            <person name="Xia Q."/>
            <person name="Zhang R."/>
            <person name="Dong Y."/>
        </authorList>
    </citation>
    <scope>NUCLEOTIDE SEQUENCE [LARGE SCALE GENOMIC DNA]</scope>
    <source>
        <tissue evidence="9">Leaf</tissue>
    </source>
</reference>
<dbReference type="Pfam" id="PF00170">
    <property type="entry name" value="bZIP_1"/>
    <property type="match status" value="2"/>
</dbReference>
<gene>
    <name evidence="9" type="ORF">DEO72_LG7g2363</name>
</gene>
<feature type="compositionally biased region" description="Basic and acidic residues" evidence="7">
    <location>
        <begin position="1"/>
        <end position="11"/>
    </location>
</feature>
<keyword evidence="10" id="KW-1185">Reference proteome</keyword>
<dbReference type="InterPro" id="IPR004827">
    <property type="entry name" value="bZIP"/>
</dbReference>
<protein>
    <recommendedName>
        <fullName evidence="8">BZIP domain-containing protein</fullName>
    </recommendedName>
</protein>
<evidence type="ECO:0000313" key="10">
    <source>
        <dbReference type="Proteomes" id="UP000501690"/>
    </source>
</evidence>
<accession>A0A4D6MK62</accession>
<keyword evidence="5" id="KW-0539">Nucleus</keyword>
<comment type="subcellular location">
    <subcellularLocation>
        <location evidence="1">Nucleus</location>
    </subcellularLocation>
</comment>
<proteinExistence type="predicted"/>
<keyword evidence="2" id="KW-0805">Transcription regulation</keyword>
<sequence length="784" mass="85118">MLEVERKKEESSTLLGDKTISFREQMQDPSSNPNSNSNPNPHNANAASQPPRPAPSTAAAGAGASSSSIFARSGGPHHRRAHSEVSFRLPDDMMDLSPSDPFAGGSSTASMDEIGSEDDLFSTYIDVDKLGGANGSGGAGNGADPTGELEKSPAMARHRHSNSVDGSSSFGEIMEAKKAMPPDKLAELWTVDPKRAKRILANRQSAARSKERKARYIQELERKVQTLQTEATTLSAQLTLYQRDTTGLSTENTELKLRLQAMEQQAQLRDALNEALKKEVERLKVATGEMMSHTESFNLGMHHMPFTGPTFSPIVSQSGPSGHQNIQLSSFGHSPSTMPTHPLHQTSSHTLSEILQNDQLGRFQGLDISSKGSTLVKSEGPSLSATRHLVFLGAGISGMKGRSHCIFVCWDMHRSSDLSGGPHHRRAHSEVSFRLPDDMMDLSPSDPFAGGSSTASMDEIGSEDDLFSTYIDVDKLGGANGSGGAGNGADPTGELEKSPAMARHRHSNSVDGSSSFGEIMEAKKAMPPDKLAELWTVDPKRAKRILANRQSAARSKERKARYIQELERKVQTLQTEATTLSAQLTLYQRDTTGLSTENTELKLRLQAMEQQAQLRDALNEALKKEVERLKVATGEMMSHTESFNLGMHHMPFTGPTFSPIVSQSGPSGHQNIQLSSFGHSPSTMPTHPLHQTSSHTLSEILQNDQLGRFQGLDISSKGSTLVKSEGPSLSARMLTKKGKHPWGFVVKFTQSCFSKAFGVSGRWNIGNERSFPLYLCMLGYASIL</sequence>